<gene>
    <name evidence="2" type="ORF">PX653_00755</name>
</gene>
<dbReference type="Proteomes" id="UP001216510">
    <property type="component" value="Chromosome"/>
</dbReference>
<sequence>MSDPIAQDSPSPASGALAREQMVEDLGISDGVHSPEGLAQILPVDNLHIPNDSEHRSQLGMRETITVWLVGLLCAIIALAFIALFMDDSLPLFEKRYERLKGILDVIMGPVVTLLSSVIGFYFGSQVAQQRRSPEEKP</sequence>
<protein>
    <submittedName>
        <fullName evidence="2">Uncharacterized protein</fullName>
    </submittedName>
</protein>
<keyword evidence="3" id="KW-1185">Reference proteome</keyword>
<name>A0ABY8BC27_9BURK</name>
<dbReference type="EMBL" id="CP119083">
    <property type="protein sequence ID" value="WEF33355.1"/>
    <property type="molecule type" value="Genomic_DNA"/>
</dbReference>
<reference evidence="2 3" key="1">
    <citation type="submission" date="2023-02" db="EMBL/GenBank/DDBJ databases">
        <title>Gemone sequence of Telluria chitinolytica ACM 3522T.</title>
        <authorList>
            <person name="Frediansyah A."/>
            <person name="Miess H."/>
            <person name="Gross H."/>
        </authorList>
    </citation>
    <scope>NUCLEOTIDE SEQUENCE [LARGE SCALE GENOMIC DNA]</scope>
    <source>
        <strain evidence="2 3">ACM 3522</strain>
    </source>
</reference>
<keyword evidence="1" id="KW-1133">Transmembrane helix</keyword>
<evidence type="ECO:0000313" key="2">
    <source>
        <dbReference type="EMBL" id="WEF33355.1"/>
    </source>
</evidence>
<keyword evidence="1" id="KW-0472">Membrane</keyword>
<organism evidence="2 3">
    <name type="scientific">Pseudoduganella chitinolytica</name>
    <dbReference type="NCBI Taxonomy" id="34070"/>
    <lineage>
        <taxon>Bacteria</taxon>
        <taxon>Pseudomonadati</taxon>
        <taxon>Pseudomonadota</taxon>
        <taxon>Betaproteobacteria</taxon>
        <taxon>Burkholderiales</taxon>
        <taxon>Oxalobacteraceae</taxon>
        <taxon>Telluria group</taxon>
        <taxon>Pseudoduganella</taxon>
    </lineage>
</organism>
<feature type="transmembrane region" description="Helical" evidence="1">
    <location>
        <begin position="65"/>
        <end position="86"/>
    </location>
</feature>
<accession>A0ABY8BC27</accession>
<keyword evidence="1" id="KW-0812">Transmembrane</keyword>
<evidence type="ECO:0000313" key="3">
    <source>
        <dbReference type="Proteomes" id="UP001216510"/>
    </source>
</evidence>
<feature type="transmembrane region" description="Helical" evidence="1">
    <location>
        <begin position="106"/>
        <end position="124"/>
    </location>
</feature>
<evidence type="ECO:0000256" key="1">
    <source>
        <dbReference type="SAM" id="Phobius"/>
    </source>
</evidence>
<proteinExistence type="predicted"/>
<dbReference type="RefSeq" id="WP_277416061.1">
    <property type="nucleotide sequence ID" value="NZ_CP119083.1"/>
</dbReference>